<evidence type="ECO:0000259" key="4">
    <source>
        <dbReference type="PROSITE" id="PS50885"/>
    </source>
</evidence>
<dbReference type="CDD" id="cd01949">
    <property type="entry name" value="GGDEF"/>
    <property type="match status" value="1"/>
</dbReference>
<keyword evidence="3" id="KW-0472">Membrane</keyword>
<name>A0A4R2ND32_9BURK</name>
<feature type="transmembrane region" description="Helical" evidence="3">
    <location>
        <begin position="305"/>
        <end position="325"/>
    </location>
</feature>
<feature type="transmembrane region" description="Helical" evidence="3">
    <location>
        <begin position="20"/>
        <end position="39"/>
    </location>
</feature>
<dbReference type="EMBL" id="SLXH01000007">
    <property type="protein sequence ID" value="TCP19077.1"/>
    <property type="molecule type" value="Genomic_DNA"/>
</dbReference>
<dbReference type="GO" id="GO:0007165">
    <property type="term" value="P:signal transduction"/>
    <property type="evidence" value="ECO:0007669"/>
    <property type="project" value="InterPro"/>
</dbReference>
<dbReference type="PANTHER" id="PTHR45138">
    <property type="entry name" value="REGULATORY COMPONENTS OF SENSORY TRANSDUCTION SYSTEM"/>
    <property type="match status" value="1"/>
</dbReference>
<evidence type="ECO:0000313" key="7">
    <source>
        <dbReference type="Proteomes" id="UP000295182"/>
    </source>
</evidence>
<evidence type="ECO:0000259" key="5">
    <source>
        <dbReference type="PROSITE" id="PS50887"/>
    </source>
</evidence>
<dbReference type="NCBIfam" id="TIGR00254">
    <property type="entry name" value="GGDEF"/>
    <property type="match status" value="1"/>
</dbReference>
<keyword evidence="7" id="KW-1185">Reference proteome</keyword>
<organism evidence="6 7">
    <name type="scientific">Simplicispira metamorpha</name>
    <dbReference type="NCBI Taxonomy" id="80881"/>
    <lineage>
        <taxon>Bacteria</taxon>
        <taxon>Pseudomonadati</taxon>
        <taxon>Pseudomonadota</taxon>
        <taxon>Betaproteobacteria</taxon>
        <taxon>Burkholderiales</taxon>
        <taxon>Comamonadaceae</taxon>
        <taxon>Simplicispira</taxon>
    </lineage>
</organism>
<dbReference type="InterPro" id="IPR043128">
    <property type="entry name" value="Rev_trsase/Diguanyl_cyclase"/>
</dbReference>
<feature type="domain" description="HAMP" evidence="4">
    <location>
        <begin position="326"/>
        <end position="379"/>
    </location>
</feature>
<dbReference type="Gene3D" id="3.30.70.270">
    <property type="match status" value="1"/>
</dbReference>
<evidence type="ECO:0000256" key="2">
    <source>
        <dbReference type="ARBA" id="ARBA00034247"/>
    </source>
</evidence>
<accession>A0A4R2ND32</accession>
<dbReference type="SMART" id="SM00267">
    <property type="entry name" value="GGDEF"/>
    <property type="match status" value="1"/>
</dbReference>
<dbReference type="SUPFAM" id="SSF55073">
    <property type="entry name" value="Nucleotide cyclase"/>
    <property type="match status" value="1"/>
</dbReference>
<dbReference type="Pfam" id="PF00990">
    <property type="entry name" value="GGDEF"/>
    <property type="match status" value="1"/>
</dbReference>
<evidence type="ECO:0000313" key="6">
    <source>
        <dbReference type="EMBL" id="TCP19077.1"/>
    </source>
</evidence>
<dbReference type="FunFam" id="3.30.70.270:FF:000001">
    <property type="entry name" value="Diguanylate cyclase domain protein"/>
    <property type="match status" value="1"/>
</dbReference>
<proteinExistence type="predicted"/>
<dbReference type="InterPro" id="IPR003660">
    <property type="entry name" value="HAMP_dom"/>
</dbReference>
<gene>
    <name evidence="6" type="ORF">EV674_10774</name>
</gene>
<dbReference type="GO" id="GO:0052621">
    <property type="term" value="F:diguanylate cyclase activity"/>
    <property type="evidence" value="ECO:0007669"/>
    <property type="project" value="UniProtKB-EC"/>
</dbReference>
<dbReference type="OrthoDB" id="9814866at2"/>
<dbReference type="AlphaFoldDB" id="A0A4R2ND32"/>
<dbReference type="InterPro" id="IPR029787">
    <property type="entry name" value="Nucleotide_cyclase"/>
</dbReference>
<dbReference type="Proteomes" id="UP000295182">
    <property type="component" value="Unassembled WGS sequence"/>
</dbReference>
<dbReference type="PROSITE" id="PS50885">
    <property type="entry name" value="HAMP"/>
    <property type="match status" value="1"/>
</dbReference>
<dbReference type="PANTHER" id="PTHR45138:SF9">
    <property type="entry name" value="DIGUANYLATE CYCLASE DGCM-RELATED"/>
    <property type="match status" value="1"/>
</dbReference>
<dbReference type="InterPro" id="IPR050469">
    <property type="entry name" value="Diguanylate_Cyclase"/>
</dbReference>
<keyword evidence="3" id="KW-0812">Transmembrane</keyword>
<comment type="catalytic activity">
    <reaction evidence="2">
        <text>2 GTP = 3',3'-c-di-GMP + 2 diphosphate</text>
        <dbReference type="Rhea" id="RHEA:24898"/>
        <dbReference type="ChEBI" id="CHEBI:33019"/>
        <dbReference type="ChEBI" id="CHEBI:37565"/>
        <dbReference type="ChEBI" id="CHEBI:58805"/>
        <dbReference type="EC" id="2.7.7.65"/>
    </reaction>
</comment>
<dbReference type="Gene3D" id="6.10.340.10">
    <property type="match status" value="1"/>
</dbReference>
<feature type="domain" description="GGDEF" evidence="5">
    <location>
        <begin position="433"/>
        <end position="563"/>
    </location>
</feature>
<keyword evidence="3" id="KW-1133">Transmembrane helix</keyword>
<reference evidence="6 7" key="1">
    <citation type="submission" date="2019-03" db="EMBL/GenBank/DDBJ databases">
        <title>Genomic Encyclopedia of Type Strains, Phase IV (KMG-IV): sequencing the most valuable type-strain genomes for metagenomic binning, comparative biology and taxonomic classification.</title>
        <authorList>
            <person name="Goeker M."/>
        </authorList>
    </citation>
    <scope>NUCLEOTIDE SEQUENCE [LARGE SCALE GENOMIC DNA]</scope>
    <source>
        <strain evidence="6 7">DSM 1837</strain>
    </source>
</reference>
<evidence type="ECO:0000256" key="1">
    <source>
        <dbReference type="ARBA" id="ARBA00012528"/>
    </source>
</evidence>
<dbReference type="GO" id="GO:0016020">
    <property type="term" value="C:membrane"/>
    <property type="evidence" value="ECO:0007669"/>
    <property type="project" value="InterPro"/>
</dbReference>
<evidence type="ECO:0000256" key="3">
    <source>
        <dbReference type="SAM" id="Phobius"/>
    </source>
</evidence>
<sequence>MCANVNIPARLRRASLRTQIAVVFGLLVIVLGLLLSTLLSDMLRQHLQKQAGVSLELAARNAAKMLANGLQDRSREVQVLSQSTPLWAHGLQSPMVHQAMARSQAIHPHSLWIGVADLDGVVRAATGDMLLGQSVKERPWFSQGLRGVHVGDVHPAKLLAKLLPPSASGEPQRFVDFSAPIVRDGQTVGVLAIHGSWDWTREVIESLLPPWAAERQLQLFIFDSQGQVIYAPQGQTEAYRASGQRLPGLPSGTSVGAVAWQDGQSYLTAQAHVSAQGPASSLGWYVVAREPLALAFAEARRAQGIAIGVGLAVALLGAAIAWLAARRISMDLYALAKAAHEISAGTAGASIVPSHSSREVQILSSALDHMTRRLLAHSHEMEETVRQRTQELQRANQALEMQARSDPLTGLLNRRGLEGQFDFAIALARRSGRPLSLLTVDVDHFKRVNDTHGHGAGDQVLQGLARTLQQRLRRSDVAARIGGEEFVALLPDTGLKEAQATADALRLAVAAQEYPQVGHITISLGVSALRGGDEDGASALLQRADAALYQAKGEGRNRVCVQA</sequence>
<dbReference type="InterPro" id="IPR000160">
    <property type="entry name" value="GGDEF_dom"/>
</dbReference>
<dbReference type="PROSITE" id="PS50887">
    <property type="entry name" value="GGDEF"/>
    <property type="match status" value="1"/>
</dbReference>
<protein>
    <recommendedName>
        <fullName evidence="1">diguanylate cyclase</fullName>
        <ecNumber evidence="1">2.7.7.65</ecNumber>
    </recommendedName>
</protein>
<comment type="caution">
    <text evidence="6">The sequence shown here is derived from an EMBL/GenBank/DDBJ whole genome shotgun (WGS) entry which is preliminary data.</text>
</comment>
<dbReference type="EC" id="2.7.7.65" evidence="1"/>
<dbReference type="Gene3D" id="3.30.450.20">
    <property type="entry name" value="PAS domain"/>
    <property type="match status" value="1"/>
</dbReference>